<dbReference type="RefSeq" id="WP_135027741.1">
    <property type="nucleotide sequence ID" value="NZ_BMLA01000001.1"/>
</dbReference>
<accession>A0A4Y8X3X6</accession>
<reference evidence="1 2" key="1">
    <citation type="submission" date="2020-08" db="EMBL/GenBank/DDBJ databases">
        <title>Sequencing the genomes of 1000 actinobacteria strains.</title>
        <authorList>
            <person name="Klenk H.-P."/>
        </authorList>
    </citation>
    <scope>NUCLEOTIDE SEQUENCE [LARGE SCALE GENOMIC DNA]</scope>
    <source>
        <strain evidence="1 2">DSM 19079</strain>
    </source>
</reference>
<organism evidence="1 2">
    <name type="scientific">Micrococcus flavus</name>
    <dbReference type="NCBI Taxonomy" id="384602"/>
    <lineage>
        <taxon>Bacteria</taxon>
        <taxon>Bacillati</taxon>
        <taxon>Actinomycetota</taxon>
        <taxon>Actinomycetes</taxon>
        <taxon>Micrococcales</taxon>
        <taxon>Micrococcaceae</taxon>
        <taxon>Micrococcus</taxon>
    </lineage>
</organism>
<gene>
    <name evidence="1" type="ORF">BJ976_001126</name>
</gene>
<evidence type="ECO:0000313" key="2">
    <source>
        <dbReference type="Proteomes" id="UP000560081"/>
    </source>
</evidence>
<dbReference type="EMBL" id="JACHMC010000001">
    <property type="protein sequence ID" value="MBB4882775.1"/>
    <property type="molecule type" value="Genomic_DNA"/>
</dbReference>
<comment type="caution">
    <text evidence="1">The sequence shown here is derived from an EMBL/GenBank/DDBJ whole genome shotgun (WGS) entry which is preliminary data.</text>
</comment>
<dbReference type="Proteomes" id="UP000560081">
    <property type="component" value="Unassembled WGS sequence"/>
</dbReference>
<sequence length="152" mass="17349">MTVVIACALLATFVLLNWVVLKRSAGLTDLLWIIGGFYLLSFLYNVTMIDELAWEAVDGVWQGGSASEMLGRPSKTLDWLLWLNWMSLLVLITSFFRVDRAADAARGGAELLTYDKDRADVDSRHYHEVFLSYLPQKMVFYGVSYLLFPIYH</sequence>
<name>A0A4Y8X3X6_9MICC</name>
<dbReference type="AlphaFoldDB" id="A0A4Y8X3X6"/>
<evidence type="ECO:0000313" key="1">
    <source>
        <dbReference type="EMBL" id="MBB4882775.1"/>
    </source>
</evidence>
<keyword evidence="2" id="KW-1185">Reference proteome</keyword>
<proteinExistence type="predicted"/>
<protein>
    <submittedName>
        <fullName evidence="1">Uncharacterized protein</fullName>
    </submittedName>
</protein>